<dbReference type="RefSeq" id="WP_092277404.1">
    <property type="nucleotide sequence ID" value="NZ_BJOE01000047.1"/>
</dbReference>
<dbReference type="STRING" id="1884381.SAMN05518846_12929"/>
<feature type="transmembrane region" description="Helical" evidence="1">
    <location>
        <begin position="6"/>
        <end position="27"/>
    </location>
</feature>
<dbReference type="AlphaFoldDB" id="A0A1I4EA59"/>
<keyword evidence="1" id="KW-1133">Transmembrane helix</keyword>
<evidence type="ECO:0000313" key="3">
    <source>
        <dbReference type="Proteomes" id="UP000198915"/>
    </source>
</evidence>
<sequence length="135" mass="15152">MVKLKVFIISLAVMLAILSALGAYHMYAMERAIARSIYADMLDDMQDIGYLDPALAEYYSQEMAELGWDVSGDVFAGSGPRAENQRARKERQEAVTLAITVTPSKVAQWLNRFVEGEVTFTFIGTRPSEYFDPGW</sequence>
<protein>
    <submittedName>
        <fullName evidence="2">Uncharacterized protein</fullName>
    </submittedName>
</protein>
<evidence type="ECO:0000256" key="1">
    <source>
        <dbReference type="SAM" id="Phobius"/>
    </source>
</evidence>
<evidence type="ECO:0000313" key="2">
    <source>
        <dbReference type="EMBL" id="SFL01246.1"/>
    </source>
</evidence>
<keyword evidence="3" id="KW-1185">Reference proteome</keyword>
<keyword evidence="1" id="KW-0812">Transmembrane</keyword>
<proteinExistence type="predicted"/>
<dbReference type="Proteomes" id="UP000198915">
    <property type="component" value="Unassembled WGS sequence"/>
</dbReference>
<reference evidence="3" key="1">
    <citation type="submission" date="2016-10" db="EMBL/GenBank/DDBJ databases">
        <authorList>
            <person name="Varghese N."/>
            <person name="Submissions S."/>
        </authorList>
    </citation>
    <scope>NUCLEOTIDE SEQUENCE [LARGE SCALE GENOMIC DNA]</scope>
    <source>
        <strain evidence="3">OK042</strain>
    </source>
</reference>
<organism evidence="2 3">
    <name type="scientific">Brevibacillus centrosporus</name>
    <dbReference type="NCBI Taxonomy" id="54910"/>
    <lineage>
        <taxon>Bacteria</taxon>
        <taxon>Bacillati</taxon>
        <taxon>Bacillota</taxon>
        <taxon>Bacilli</taxon>
        <taxon>Bacillales</taxon>
        <taxon>Paenibacillaceae</taxon>
        <taxon>Brevibacillus</taxon>
    </lineage>
</organism>
<accession>A0A1I4EA59</accession>
<name>A0A1I4EA59_9BACL</name>
<dbReference type="EMBL" id="FORT01000029">
    <property type="protein sequence ID" value="SFL01246.1"/>
    <property type="molecule type" value="Genomic_DNA"/>
</dbReference>
<keyword evidence="1" id="KW-0472">Membrane</keyword>
<gene>
    <name evidence="2" type="ORF">SAMN05518846_12929</name>
</gene>